<accession>A0ABN8HZW6</accession>
<evidence type="ECO:0000313" key="2">
    <source>
        <dbReference type="EMBL" id="CAH2045027.1"/>
    </source>
</evidence>
<keyword evidence="3" id="KW-1185">Reference proteome</keyword>
<name>A0ABN8HZW6_9NEOP</name>
<evidence type="ECO:0000313" key="3">
    <source>
        <dbReference type="Proteomes" id="UP000837857"/>
    </source>
</evidence>
<evidence type="ECO:0000256" key="1">
    <source>
        <dbReference type="SAM" id="MobiDB-lite"/>
    </source>
</evidence>
<protein>
    <submittedName>
        <fullName evidence="2">Uncharacterized protein</fullName>
    </submittedName>
</protein>
<feature type="compositionally biased region" description="Low complexity" evidence="1">
    <location>
        <begin position="271"/>
        <end position="284"/>
    </location>
</feature>
<feature type="region of interest" description="Disordered" evidence="1">
    <location>
        <begin position="250"/>
        <end position="294"/>
    </location>
</feature>
<feature type="compositionally biased region" description="Basic and acidic residues" evidence="1">
    <location>
        <begin position="214"/>
        <end position="228"/>
    </location>
</feature>
<organism evidence="2 3">
    <name type="scientific">Iphiclides podalirius</name>
    <name type="common">scarce swallowtail</name>
    <dbReference type="NCBI Taxonomy" id="110791"/>
    <lineage>
        <taxon>Eukaryota</taxon>
        <taxon>Metazoa</taxon>
        <taxon>Ecdysozoa</taxon>
        <taxon>Arthropoda</taxon>
        <taxon>Hexapoda</taxon>
        <taxon>Insecta</taxon>
        <taxon>Pterygota</taxon>
        <taxon>Neoptera</taxon>
        <taxon>Endopterygota</taxon>
        <taxon>Lepidoptera</taxon>
        <taxon>Glossata</taxon>
        <taxon>Ditrysia</taxon>
        <taxon>Papilionoidea</taxon>
        <taxon>Papilionidae</taxon>
        <taxon>Papilioninae</taxon>
        <taxon>Iphiclides</taxon>
    </lineage>
</organism>
<dbReference type="Proteomes" id="UP000837857">
    <property type="component" value="Chromosome 16"/>
</dbReference>
<sequence length="294" mass="32882">MTRVAKPQPISDGCTDSKPCWGHAALVQMVNSALSCERWPVRMVARDVSRLFQRYLVARSRAKYSGSVCRRLYLGEQARLRSALSGLITDGDRSRVNYRRRPAALAPRRPTGDVSFNPRCGRAGAPENWPLASSTNARLAQRPRRANIMPSPPSALTPRMACDVYRQIDSTMSIQWLVFARPHAKGDNADAVHNLLASDRSRLLLPVGILDPASRPDDAQRRPILDRRHSAKKERRSLLVGQKPAEMIQAEARRRCRSPREGRAHKERRGLPPLGALIPAAPQGCRTESRRIIN</sequence>
<dbReference type="EMBL" id="OW152828">
    <property type="protein sequence ID" value="CAH2045027.1"/>
    <property type="molecule type" value="Genomic_DNA"/>
</dbReference>
<reference evidence="2" key="1">
    <citation type="submission" date="2022-03" db="EMBL/GenBank/DDBJ databases">
        <authorList>
            <person name="Martin H S."/>
        </authorList>
    </citation>
    <scope>NUCLEOTIDE SEQUENCE</scope>
</reference>
<gene>
    <name evidence="2" type="ORF">IPOD504_LOCUS4901</name>
</gene>
<feature type="non-terminal residue" evidence="2">
    <location>
        <position position="294"/>
    </location>
</feature>
<proteinExistence type="predicted"/>
<feature type="region of interest" description="Disordered" evidence="1">
    <location>
        <begin position="214"/>
        <end position="236"/>
    </location>
</feature>